<keyword evidence="13" id="KW-1185">Reference proteome</keyword>
<comment type="subcellular location">
    <subcellularLocation>
        <location evidence="1 11">Endoplasmic reticulum membrane</location>
        <topology evidence="1 11">Multi-pass membrane protein</topology>
    </subcellularLocation>
</comment>
<keyword evidence="8 11" id="KW-1133">Transmembrane helix</keyword>
<keyword evidence="5" id="KW-0808">Transferase</keyword>
<keyword evidence="4 11" id="KW-0328">Glycosyltransferase</keyword>
<evidence type="ECO:0000256" key="7">
    <source>
        <dbReference type="ARBA" id="ARBA00022824"/>
    </source>
</evidence>
<feature type="signal peptide" evidence="12">
    <location>
        <begin position="1"/>
        <end position="32"/>
    </location>
</feature>
<protein>
    <recommendedName>
        <fullName evidence="11">Mannosyltransferase</fullName>
        <ecNumber evidence="11">2.4.1.-</ecNumber>
    </recommendedName>
</protein>
<organism evidence="13 14">
    <name type="scientific">Nicrophorus vespilloides</name>
    <name type="common">Boreal carrion beetle</name>
    <dbReference type="NCBI Taxonomy" id="110193"/>
    <lineage>
        <taxon>Eukaryota</taxon>
        <taxon>Metazoa</taxon>
        <taxon>Ecdysozoa</taxon>
        <taxon>Arthropoda</taxon>
        <taxon>Hexapoda</taxon>
        <taxon>Insecta</taxon>
        <taxon>Pterygota</taxon>
        <taxon>Neoptera</taxon>
        <taxon>Endopterygota</taxon>
        <taxon>Coleoptera</taxon>
        <taxon>Polyphaga</taxon>
        <taxon>Staphyliniformia</taxon>
        <taxon>Silphidae</taxon>
        <taxon>Nicrophorinae</taxon>
        <taxon>Nicrophorus</taxon>
    </lineage>
</organism>
<evidence type="ECO:0000256" key="11">
    <source>
        <dbReference type="RuleBase" id="RU363075"/>
    </source>
</evidence>
<evidence type="ECO:0000256" key="10">
    <source>
        <dbReference type="ARBA" id="ARBA00038466"/>
    </source>
</evidence>
<dbReference type="InterPro" id="IPR005599">
    <property type="entry name" value="GPI_mannosylTrfase"/>
</dbReference>
<name>A0ABM1NGM8_NICVS</name>
<comment type="similarity">
    <text evidence="10">Belongs to the glycosyltransferase 22 family. PIGZ subfamily.</text>
</comment>
<evidence type="ECO:0000256" key="12">
    <source>
        <dbReference type="SAM" id="SignalP"/>
    </source>
</evidence>
<evidence type="ECO:0000256" key="5">
    <source>
        <dbReference type="ARBA" id="ARBA00022679"/>
    </source>
</evidence>
<evidence type="ECO:0000256" key="1">
    <source>
        <dbReference type="ARBA" id="ARBA00004477"/>
    </source>
</evidence>
<keyword evidence="12" id="KW-0732">Signal</keyword>
<evidence type="ECO:0000256" key="9">
    <source>
        <dbReference type="ARBA" id="ARBA00023136"/>
    </source>
</evidence>
<feature type="transmembrane region" description="Helical" evidence="11">
    <location>
        <begin position="263"/>
        <end position="288"/>
    </location>
</feature>
<feature type="transmembrane region" description="Helical" evidence="11">
    <location>
        <begin position="338"/>
        <end position="359"/>
    </location>
</feature>
<evidence type="ECO:0000313" key="13">
    <source>
        <dbReference type="Proteomes" id="UP000695000"/>
    </source>
</evidence>
<keyword evidence="7 11" id="KW-0256">Endoplasmic reticulum</keyword>
<dbReference type="GO" id="GO:0016757">
    <property type="term" value="F:glycosyltransferase activity"/>
    <property type="evidence" value="ECO:0007669"/>
    <property type="project" value="UniProtKB-KW"/>
</dbReference>
<gene>
    <name evidence="14" type="primary">LOC108569084</name>
</gene>
<feature type="transmembrane region" description="Helical" evidence="11">
    <location>
        <begin position="158"/>
        <end position="179"/>
    </location>
</feature>
<feature type="transmembrane region" description="Helical" evidence="11">
    <location>
        <begin position="234"/>
        <end position="251"/>
    </location>
</feature>
<dbReference type="PANTHER" id="PTHR22760:SF3">
    <property type="entry name" value="GPI MANNOSYLTRANSFERASE 4"/>
    <property type="match status" value="1"/>
</dbReference>
<dbReference type="GeneID" id="108569084"/>
<keyword evidence="9 11" id="KW-0472">Membrane</keyword>
<evidence type="ECO:0000256" key="8">
    <source>
        <dbReference type="ARBA" id="ARBA00022989"/>
    </source>
</evidence>
<proteinExistence type="inferred from homology"/>
<evidence type="ECO:0000256" key="2">
    <source>
        <dbReference type="ARBA" id="ARBA00004687"/>
    </source>
</evidence>
<keyword evidence="3" id="KW-0337">GPI-anchor biosynthesis</keyword>
<keyword evidence="6 11" id="KW-0812">Transmembrane</keyword>
<dbReference type="PANTHER" id="PTHR22760">
    <property type="entry name" value="GLYCOSYLTRANSFERASE"/>
    <property type="match status" value="1"/>
</dbReference>
<sequence length="648" mass="75390">MAKGKGFYKPYWALCVLRVLLVLVPHTGYIHPDEFFQTVEVLAGRIFELDVSLPWEFNVTAPVRSIGLPYFTVGLSYKILQTLDIFTRLYMNFNFITPYYLLVFPRMFICLLSFLVDYSLYKLCVINSEKYKSRLLILSSSFVMIIYGTRTFTNSIELILFALLLYYVGESMIFSNVVLRQREYINKRYHKTKNPVERAKFHKLRLILTSDSYRNCFQIATISVLGFFNRPSFLCYALFPLFFWLYRGIGYRSVMSTEFHIRIMLLILSSTVTIVFLILVDSFFYGYISWGEIGMLDVSINSFVFPPLNFIKYNIDSNNLARHGLHPRYLHFLVNIPLLFNVLGVLALFGIASLLIKLIRGKYNLLPTVRSIKGLMTASFVTPTILLSLFPHQESRFIIPIILPLVYLHAFDIYKEPDHALIKAPKNTTNKKDLTEKKSNHKSHYLLKAWFSVNVLCVLYFGFIQQGGVLPVTAFLSNEVNDKPYYNYHVVTSHIYSIPHAFLLQPDTEKVFYKNKSKYQISKHVFTYERGSKDTTILLRDISAILNTANNKARRYRMFLLISGSLLEQLEQAMKSREFSQIYMKNVSNFYPHFSAEALPDFSELIHILSVMDMKSLKYEMITKCLINILRSFSLSVFEVKLIKPQSI</sequence>
<feature type="transmembrane region" description="Helical" evidence="11">
    <location>
        <begin position="133"/>
        <end position="152"/>
    </location>
</feature>
<accession>A0ABM1NGM8</accession>
<evidence type="ECO:0000256" key="3">
    <source>
        <dbReference type="ARBA" id="ARBA00022502"/>
    </source>
</evidence>
<comment type="pathway">
    <text evidence="2">Glycolipid biosynthesis; glycosylphosphatidylinositol-anchor biosynthesis.</text>
</comment>
<evidence type="ECO:0000256" key="4">
    <source>
        <dbReference type="ARBA" id="ARBA00022676"/>
    </source>
</evidence>
<feature type="chain" id="PRO_5046371753" description="Mannosyltransferase" evidence="12">
    <location>
        <begin position="33"/>
        <end position="648"/>
    </location>
</feature>
<evidence type="ECO:0000313" key="14">
    <source>
        <dbReference type="RefSeq" id="XP_017785978.1"/>
    </source>
</evidence>
<reference evidence="14" key="1">
    <citation type="submission" date="2025-08" db="UniProtKB">
        <authorList>
            <consortium name="RefSeq"/>
        </authorList>
    </citation>
    <scope>IDENTIFICATION</scope>
    <source>
        <tissue evidence="14">Whole Larva</tissue>
    </source>
</reference>
<evidence type="ECO:0000256" key="6">
    <source>
        <dbReference type="ARBA" id="ARBA00022692"/>
    </source>
</evidence>
<dbReference type="EC" id="2.4.1.-" evidence="11"/>
<feature type="transmembrane region" description="Helical" evidence="11">
    <location>
        <begin position="99"/>
        <end position="121"/>
    </location>
</feature>
<dbReference type="Proteomes" id="UP000695000">
    <property type="component" value="Unplaced"/>
</dbReference>
<dbReference type="RefSeq" id="XP_017785978.1">
    <property type="nucleotide sequence ID" value="XM_017930489.1"/>
</dbReference>
<dbReference type="Pfam" id="PF03901">
    <property type="entry name" value="Glyco_transf_22"/>
    <property type="match status" value="1"/>
</dbReference>